<dbReference type="InterPro" id="IPR011990">
    <property type="entry name" value="TPR-like_helical_dom_sf"/>
</dbReference>
<evidence type="ECO:0000259" key="15">
    <source>
        <dbReference type="PROSITE" id="PS50110"/>
    </source>
</evidence>
<keyword evidence="7" id="KW-0067">ATP-binding</keyword>
<evidence type="ECO:0000256" key="3">
    <source>
        <dbReference type="ARBA" id="ARBA00022553"/>
    </source>
</evidence>
<feature type="repeat" description="TPR" evidence="12">
    <location>
        <begin position="158"/>
        <end position="191"/>
    </location>
</feature>
<dbReference type="GO" id="GO:0043565">
    <property type="term" value="F:sequence-specific DNA binding"/>
    <property type="evidence" value="ECO:0007669"/>
    <property type="project" value="InterPro"/>
</dbReference>
<keyword evidence="10" id="KW-0804">Transcription</keyword>
<dbReference type="Pfam" id="PF13424">
    <property type="entry name" value="TPR_12"/>
    <property type="match status" value="3"/>
</dbReference>
<dbReference type="Gene3D" id="3.40.50.2300">
    <property type="match status" value="1"/>
</dbReference>
<feature type="domain" description="Response regulatory" evidence="15">
    <location>
        <begin position="733"/>
        <end position="848"/>
    </location>
</feature>
<dbReference type="SUPFAM" id="SSF48452">
    <property type="entry name" value="TPR-like"/>
    <property type="match status" value="2"/>
</dbReference>
<dbReference type="GO" id="GO:0005524">
    <property type="term" value="F:ATP binding"/>
    <property type="evidence" value="ECO:0007669"/>
    <property type="project" value="UniProtKB-KW"/>
</dbReference>
<dbReference type="InterPro" id="IPR001789">
    <property type="entry name" value="Sig_transdc_resp-reg_receiver"/>
</dbReference>
<dbReference type="Gene3D" id="1.25.40.10">
    <property type="entry name" value="Tetratricopeptide repeat domain"/>
    <property type="match status" value="2"/>
</dbReference>
<dbReference type="InterPro" id="IPR005467">
    <property type="entry name" value="His_kinase_dom"/>
</dbReference>
<dbReference type="InterPro" id="IPR036097">
    <property type="entry name" value="HisK_dim/P_sf"/>
</dbReference>
<dbReference type="InterPro" id="IPR003661">
    <property type="entry name" value="HisK_dim/P_dom"/>
</dbReference>
<dbReference type="Gene3D" id="1.10.10.60">
    <property type="entry name" value="Homeodomain-like"/>
    <property type="match status" value="1"/>
</dbReference>
<keyword evidence="9" id="KW-0805">Transcription regulation</keyword>
<dbReference type="Pfam" id="PF00512">
    <property type="entry name" value="HisKA"/>
    <property type="match status" value="1"/>
</dbReference>
<feature type="repeat" description="TPR" evidence="12">
    <location>
        <begin position="278"/>
        <end position="311"/>
    </location>
</feature>
<evidence type="ECO:0000256" key="2">
    <source>
        <dbReference type="ARBA" id="ARBA00012438"/>
    </source>
</evidence>
<reference evidence="16 17" key="1">
    <citation type="submission" date="2020-01" db="EMBL/GenBank/DDBJ databases">
        <title>Bacteria diversity of Porities sp.</title>
        <authorList>
            <person name="Wang G."/>
        </authorList>
    </citation>
    <scope>NUCLEOTIDE SEQUENCE [LARGE SCALE GENOMIC DNA]</scope>
    <source>
        <strain evidence="16 17">R33</strain>
    </source>
</reference>
<sequence>MRRLLFLCCLLSSCLMFSQEKEDSLQLELRKAKHDTSRVKILHQLAFTQANTSRDKARESMLKALDIALKTDNDQLKVTSYNHYSNFLRTQSMVDSSVVVSNLALSLAKEINFYKGQATAYSTLGGSYWEKGNFEKSKEYLEKCVALASEIDDKIQIGNAYNVLGAIHTQTIEYTKAMEYYTKAARIFKEAGATRRYILILGNIGFVYRSMDNLDGAERYLLEADSLAKAINDQAARAFSSYNLSIVYRKRGEFDKAIAANLNAISIYKRLGNRKRVAFGQYTMGKIYWEKEEFQQALGYYQQALEISISVDDSVNIGHTHQEIARCFHKLNKNQQAKEHLQKAKAVADGIALDVLSMEVHQSLSQIFAEEGNADAAYTNLLAYTELKDSIYTKEKRELASDIEAKYQNEQKTQEIALLESDKKLQALQLNKRVNERNGIIAFSIVILLLAALLYNQYRVKQKANRKLQELDRLKSSFFANISHEFRTPLTLIQGPIEQLEQHPEEQLSQDTVKMIRRNSNRVLKLVNQLLDLSQIDEGSLKLEPTEGDMFKCLRAACSSFNSHAAQRKIDYRVRIPQTTLWAAFDRDKLEKIAYNLLGNAFKFSEDGATVSFTASYGPPGLEMIVSDTGKGIPQEKLPFVFDRFYQVDGSSTRENEGSGIGLALSRDLVELMDGTITVSSILGKGTTFKIHLPVEEIKSGEDPFIEKPSEYQHEISGSSAFQTGTDERDIPAVLLVEDNTDMRYFIKEQLIKDFKIQEALDGQKGLEIAKAHAPDLVITDLMMPKMDGIELCKRLKTNLHTSHIPVIMLTAKAGQANKIKGLETGADDYLTKPFDAKELLVRTRNLIAQRKKLRERYSGKEKPIDPKEITVTSIDQRFLEQLLKMLEEHYADGAFGVPQMQQALAMSKSQLHRKTKALTDESPGELLRNFRLKRAAQLLAQKADTVTQIAYKVGFNDLSYFTKCFKERYGVVPSSY</sequence>
<evidence type="ECO:0000256" key="6">
    <source>
        <dbReference type="ARBA" id="ARBA00022777"/>
    </source>
</evidence>
<keyword evidence="3 11" id="KW-0597">Phosphoprotein</keyword>
<dbReference type="SUPFAM" id="SSF46689">
    <property type="entry name" value="Homeodomain-like"/>
    <property type="match status" value="1"/>
</dbReference>
<dbReference type="InterPro" id="IPR019734">
    <property type="entry name" value="TPR_rpt"/>
</dbReference>
<evidence type="ECO:0000256" key="8">
    <source>
        <dbReference type="ARBA" id="ARBA00023012"/>
    </source>
</evidence>
<dbReference type="Pfam" id="PF12833">
    <property type="entry name" value="HTH_18"/>
    <property type="match status" value="1"/>
</dbReference>
<evidence type="ECO:0000259" key="13">
    <source>
        <dbReference type="PROSITE" id="PS01124"/>
    </source>
</evidence>
<dbReference type="InterPro" id="IPR036890">
    <property type="entry name" value="HATPase_C_sf"/>
</dbReference>
<dbReference type="SMART" id="SM00342">
    <property type="entry name" value="HTH_ARAC"/>
    <property type="match status" value="1"/>
</dbReference>
<dbReference type="Gene3D" id="1.10.287.130">
    <property type="match status" value="1"/>
</dbReference>
<evidence type="ECO:0000256" key="10">
    <source>
        <dbReference type="ARBA" id="ARBA00023163"/>
    </source>
</evidence>
<evidence type="ECO:0000256" key="9">
    <source>
        <dbReference type="ARBA" id="ARBA00023015"/>
    </source>
</evidence>
<dbReference type="Pfam" id="PF00072">
    <property type="entry name" value="Response_reg"/>
    <property type="match status" value="1"/>
</dbReference>
<dbReference type="EMBL" id="WXYO01000001">
    <property type="protein sequence ID" value="NAS10590.1"/>
    <property type="molecule type" value="Genomic_DNA"/>
</dbReference>
<dbReference type="Proteomes" id="UP000475249">
    <property type="component" value="Unassembled WGS sequence"/>
</dbReference>
<gene>
    <name evidence="16" type="ORF">GTQ38_01160</name>
</gene>
<keyword evidence="8" id="KW-0902">Two-component regulatory system</keyword>
<dbReference type="SUPFAM" id="SSF47384">
    <property type="entry name" value="Homodimeric domain of signal transducing histidine kinase"/>
    <property type="match status" value="1"/>
</dbReference>
<evidence type="ECO:0000256" key="11">
    <source>
        <dbReference type="PROSITE-ProRule" id="PRU00169"/>
    </source>
</evidence>
<feature type="repeat" description="TPR" evidence="12">
    <location>
        <begin position="118"/>
        <end position="151"/>
    </location>
</feature>
<dbReference type="CDD" id="cd17574">
    <property type="entry name" value="REC_OmpR"/>
    <property type="match status" value="1"/>
</dbReference>
<dbReference type="CDD" id="cd00082">
    <property type="entry name" value="HisKA"/>
    <property type="match status" value="1"/>
</dbReference>
<feature type="domain" description="Histidine kinase" evidence="14">
    <location>
        <begin position="481"/>
        <end position="697"/>
    </location>
</feature>
<name>A0A6L9E7C3_9FLAO</name>
<dbReference type="FunFam" id="1.10.287.130:FF:000045">
    <property type="entry name" value="Two-component system sensor histidine kinase/response regulator"/>
    <property type="match status" value="1"/>
</dbReference>
<evidence type="ECO:0000313" key="17">
    <source>
        <dbReference type="Proteomes" id="UP000475249"/>
    </source>
</evidence>
<dbReference type="PANTHER" id="PTHR43547:SF2">
    <property type="entry name" value="HYBRID SIGNAL TRANSDUCTION HISTIDINE KINASE C"/>
    <property type="match status" value="1"/>
</dbReference>
<feature type="modified residue" description="4-aspartylphosphate" evidence="11">
    <location>
        <position position="781"/>
    </location>
</feature>
<dbReference type="PANTHER" id="PTHR43547">
    <property type="entry name" value="TWO-COMPONENT HISTIDINE KINASE"/>
    <property type="match status" value="1"/>
</dbReference>
<keyword evidence="12" id="KW-0802">TPR repeat</keyword>
<dbReference type="Gene3D" id="3.30.565.10">
    <property type="entry name" value="Histidine kinase-like ATPase, C-terminal domain"/>
    <property type="match status" value="1"/>
</dbReference>
<feature type="domain" description="HTH araC/xylS-type" evidence="13">
    <location>
        <begin position="881"/>
        <end position="977"/>
    </location>
</feature>
<organism evidence="16 17">
    <name type="scientific">Poritiphilus flavus</name>
    <dbReference type="NCBI Taxonomy" id="2697053"/>
    <lineage>
        <taxon>Bacteria</taxon>
        <taxon>Pseudomonadati</taxon>
        <taxon>Bacteroidota</taxon>
        <taxon>Flavobacteriia</taxon>
        <taxon>Flavobacteriales</taxon>
        <taxon>Flavobacteriaceae</taxon>
        <taxon>Poritiphilus</taxon>
    </lineage>
</organism>
<dbReference type="SMART" id="SM00448">
    <property type="entry name" value="REC"/>
    <property type="match status" value="1"/>
</dbReference>
<dbReference type="FunFam" id="3.30.565.10:FF:000037">
    <property type="entry name" value="Hybrid sensor histidine kinase/response regulator"/>
    <property type="match status" value="1"/>
</dbReference>
<proteinExistence type="predicted"/>
<dbReference type="PROSITE" id="PS50109">
    <property type="entry name" value="HIS_KIN"/>
    <property type="match status" value="1"/>
</dbReference>
<dbReference type="InterPro" id="IPR004358">
    <property type="entry name" value="Sig_transdc_His_kin-like_C"/>
</dbReference>
<comment type="caution">
    <text evidence="16">The sequence shown here is derived from an EMBL/GenBank/DDBJ whole genome shotgun (WGS) entry which is preliminary data.</text>
</comment>
<dbReference type="InterPro" id="IPR009057">
    <property type="entry name" value="Homeodomain-like_sf"/>
</dbReference>
<dbReference type="SMART" id="SM00387">
    <property type="entry name" value="HATPase_c"/>
    <property type="match status" value="1"/>
</dbReference>
<dbReference type="PRINTS" id="PR00344">
    <property type="entry name" value="BCTRLSENSOR"/>
</dbReference>
<dbReference type="SUPFAM" id="SSF55874">
    <property type="entry name" value="ATPase domain of HSP90 chaperone/DNA topoisomerase II/histidine kinase"/>
    <property type="match status" value="1"/>
</dbReference>
<evidence type="ECO:0000259" key="14">
    <source>
        <dbReference type="PROSITE" id="PS50109"/>
    </source>
</evidence>
<dbReference type="SMART" id="SM00388">
    <property type="entry name" value="HisKA"/>
    <property type="match status" value="1"/>
</dbReference>
<dbReference type="SUPFAM" id="SSF52172">
    <property type="entry name" value="CheY-like"/>
    <property type="match status" value="1"/>
</dbReference>
<dbReference type="InterPro" id="IPR003594">
    <property type="entry name" value="HATPase_dom"/>
</dbReference>
<evidence type="ECO:0000256" key="1">
    <source>
        <dbReference type="ARBA" id="ARBA00000085"/>
    </source>
</evidence>
<dbReference type="PROSITE" id="PS50110">
    <property type="entry name" value="RESPONSE_REGULATORY"/>
    <property type="match status" value="1"/>
</dbReference>
<dbReference type="SMART" id="SM00028">
    <property type="entry name" value="TPR"/>
    <property type="match status" value="6"/>
</dbReference>
<dbReference type="InterPro" id="IPR011006">
    <property type="entry name" value="CheY-like_superfamily"/>
</dbReference>
<keyword evidence="4" id="KW-0808">Transferase</keyword>
<comment type="catalytic activity">
    <reaction evidence="1">
        <text>ATP + protein L-histidine = ADP + protein N-phospho-L-histidine.</text>
        <dbReference type="EC" id="2.7.13.3"/>
    </reaction>
</comment>
<dbReference type="GO" id="GO:0003700">
    <property type="term" value="F:DNA-binding transcription factor activity"/>
    <property type="evidence" value="ECO:0007669"/>
    <property type="project" value="InterPro"/>
</dbReference>
<dbReference type="GO" id="GO:0000155">
    <property type="term" value="F:phosphorelay sensor kinase activity"/>
    <property type="evidence" value="ECO:0007669"/>
    <property type="project" value="InterPro"/>
</dbReference>
<dbReference type="RefSeq" id="WP_161433389.1">
    <property type="nucleotide sequence ID" value="NZ_WXYO01000001.1"/>
</dbReference>
<keyword evidence="5" id="KW-0547">Nucleotide-binding</keyword>
<protein>
    <recommendedName>
        <fullName evidence="2">histidine kinase</fullName>
        <ecNumber evidence="2">2.7.13.3</ecNumber>
    </recommendedName>
</protein>
<dbReference type="InterPro" id="IPR018060">
    <property type="entry name" value="HTH_AraC"/>
</dbReference>
<evidence type="ECO:0000256" key="12">
    <source>
        <dbReference type="PROSITE-ProRule" id="PRU00339"/>
    </source>
</evidence>
<evidence type="ECO:0000256" key="5">
    <source>
        <dbReference type="ARBA" id="ARBA00022741"/>
    </source>
</evidence>
<keyword evidence="17" id="KW-1185">Reference proteome</keyword>
<dbReference type="PROSITE" id="PS50005">
    <property type="entry name" value="TPR"/>
    <property type="match status" value="3"/>
</dbReference>
<dbReference type="AlphaFoldDB" id="A0A6L9E7C3"/>
<evidence type="ECO:0000256" key="7">
    <source>
        <dbReference type="ARBA" id="ARBA00022840"/>
    </source>
</evidence>
<dbReference type="PROSITE" id="PS01124">
    <property type="entry name" value="HTH_ARAC_FAMILY_2"/>
    <property type="match status" value="1"/>
</dbReference>
<dbReference type="Pfam" id="PF02518">
    <property type="entry name" value="HATPase_c"/>
    <property type="match status" value="1"/>
</dbReference>
<keyword evidence="6" id="KW-0418">Kinase</keyword>
<accession>A0A6L9E7C3</accession>
<evidence type="ECO:0000313" key="16">
    <source>
        <dbReference type="EMBL" id="NAS10590.1"/>
    </source>
</evidence>
<evidence type="ECO:0000256" key="4">
    <source>
        <dbReference type="ARBA" id="ARBA00022679"/>
    </source>
</evidence>
<dbReference type="EC" id="2.7.13.3" evidence="2"/>